<dbReference type="InterPro" id="IPR019792">
    <property type="entry name" value="Gonadoliberin"/>
</dbReference>
<organism evidence="4 5">
    <name type="scientific">Prolemur simus</name>
    <name type="common">Greater bamboo lemur</name>
    <name type="synonym">Hapalemur simus</name>
    <dbReference type="NCBI Taxonomy" id="1328070"/>
    <lineage>
        <taxon>Eukaryota</taxon>
        <taxon>Metazoa</taxon>
        <taxon>Chordata</taxon>
        <taxon>Craniata</taxon>
        <taxon>Vertebrata</taxon>
        <taxon>Euteleostomi</taxon>
        <taxon>Mammalia</taxon>
        <taxon>Eutheria</taxon>
        <taxon>Euarchontoglires</taxon>
        <taxon>Primates</taxon>
        <taxon>Strepsirrhini</taxon>
        <taxon>Lemuriformes</taxon>
        <taxon>Lemuridae</taxon>
        <taxon>Prolemur</taxon>
    </lineage>
</organism>
<dbReference type="PANTHER" id="PTHR10522:SF6">
    <property type="entry name" value="PROGONADOLIBERIN-2"/>
    <property type="match status" value="1"/>
</dbReference>
<dbReference type="GO" id="GO:0005183">
    <property type="term" value="F:gonadotropin hormone-releasing hormone activity"/>
    <property type="evidence" value="ECO:0007669"/>
    <property type="project" value="TreeGrafter"/>
</dbReference>
<evidence type="ECO:0000256" key="1">
    <source>
        <dbReference type="ARBA" id="ARBA00022729"/>
    </source>
</evidence>
<evidence type="ECO:0000256" key="2">
    <source>
        <dbReference type="SAM" id="MobiDB-lite"/>
    </source>
</evidence>
<dbReference type="PANTHER" id="PTHR10522">
    <property type="entry name" value="GONADOLIBERIN"/>
    <property type="match status" value="1"/>
</dbReference>
<feature type="signal peptide" evidence="3">
    <location>
        <begin position="1"/>
        <end position="35"/>
    </location>
</feature>
<reference evidence="4" key="1">
    <citation type="submission" date="2025-08" db="UniProtKB">
        <authorList>
            <consortium name="Ensembl"/>
        </authorList>
    </citation>
    <scope>IDENTIFICATION</scope>
</reference>
<dbReference type="Proteomes" id="UP000694414">
    <property type="component" value="Unplaced"/>
</dbReference>
<reference evidence="4" key="2">
    <citation type="submission" date="2025-09" db="UniProtKB">
        <authorList>
            <consortium name="Ensembl"/>
        </authorList>
    </citation>
    <scope>IDENTIFICATION</scope>
</reference>
<accession>A0A8C9A707</accession>
<protein>
    <recommendedName>
        <fullName evidence="6">Gonadoliberin</fullName>
    </recommendedName>
</protein>
<evidence type="ECO:0000256" key="3">
    <source>
        <dbReference type="SAM" id="SignalP"/>
    </source>
</evidence>
<proteinExistence type="predicted"/>
<dbReference type="GO" id="GO:0031530">
    <property type="term" value="F:gonadotropin-releasing hormone receptor binding"/>
    <property type="evidence" value="ECO:0007669"/>
    <property type="project" value="TreeGrafter"/>
</dbReference>
<evidence type="ECO:0000313" key="5">
    <source>
        <dbReference type="Proteomes" id="UP000694414"/>
    </source>
</evidence>
<dbReference type="Ensembl" id="ENSPSMT00000029403.1">
    <property type="protein sequence ID" value="ENSPSMP00000025382.1"/>
    <property type="gene ID" value="ENSPSMG00000017828.1"/>
</dbReference>
<keyword evidence="5" id="KW-1185">Reference proteome</keyword>
<feature type="region of interest" description="Disordered" evidence="2">
    <location>
        <begin position="73"/>
        <end position="95"/>
    </location>
</feature>
<keyword evidence="1 3" id="KW-0732">Signal</keyword>
<sequence>MSLPLCGLGQPYGAGASGLLLALLLLLGRPEPSKAQHWSHGWYPERKRASSSPLRPPWRAGYSLGSLLKMGSGHCSRSQTARSLPSDALTSPEDRVPQESRTMAQWFPPQEAAPGINTAGKWGQRPPPFKTSHWFQWPRWLRAGGCDGENETPLGCPLPQHPSCLCAPTHTAGCHLLAFLFPRILDNL</sequence>
<evidence type="ECO:0008006" key="6">
    <source>
        <dbReference type="Google" id="ProtNLM"/>
    </source>
</evidence>
<dbReference type="AlphaFoldDB" id="A0A8C9A707"/>
<dbReference type="GeneTree" id="ENSGT01150000290215"/>
<evidence type="ECO:0000313" key="4">
    <source>
        <dbReference type="Ensembl" id="ENSPSMP00000025382.1"/>
    </source>
</evidence>
<dbReference type="GO" id="GO:0005615">
    <property type="term" value="C:extracellular space"/>
    <property type="evidence" value="ECO:0007669"/>
    <property type="project" value="TreeGrafter"/>
</dbReference>
<name>A0A8C9A707_PROSS</name>
<feature type="chain" id="PRO_5034903311" description="Gonadoliberin" evidence="3">
    <location>
        <begin position="36"/>
        <end position="188"/>
    </location>
</feature>